<evidence type="ECO:0000313" key="2">
    <source>
        <dbReference type="EMBL" id="KAI1865117.1"/>
    </source>
</evidence>
<dbReference type="Proteomes" id="UP000829685">
    <property type="component" value="Unassembled WGS sequence"/>
</dbReference>
<dbReference type="InterPro" id="IPR011008">
    <property type="entry name" value="Dimeric_a/b-barrel"/>
</dbReference>
<organism evidence="2 3">
    <name type="scientific">Neoarthrinium moseri</name>
    <dbReference type="NCBI Taxonomy" id="1658444"/>
    <lineage>
        <taxon>Eukaryota</taxon>
        <taxon>Fungi</taxon>
        <taxon>Dikarya</taxon>
        <taxon>Ascomycota</taxon>
        <taxon>Pezizomycotina</taxon>
        <taxon>Sordariomycetes</taxon>
        <taxon>Xylariomycetidae</taxon>
        <taxon>Amphisphaeriales</taxon>
        <taxon>Apiosporaceae</taxon>
        <taxon>Neoarthrinium</taxon>
    </lineage>
</organism>
<dbReference type="InterPro" id="IPR013097">
    <property type="entry name" value="Dabb"/>
</dbReference>
<dbReference type="EMBL" id="JAFIMR010000022">
    <property type="protein sequence ID" value="KAI1865117.1"/>
    <property type="molecule type" value="Genomic_DNA"/>
</dbReference>
<evidence type="ECO:0000313" key="3">
    <source>
        <dbReference type="Proteomes" id="UP000829685"/>
    </source>
</evidence>
<reference evidence="2" key="1">
    <citation type="submission" date="2021-03" db="EMBL/GenBank/DDBJ databases">
        <title>Revisited historic fungal species revealed as producer of novel bioactive compounds through whole genome sequencing and comparative genomics.</title>
        <authorList>
            <person name="Vignolle G.A."/>
            <person name="Hochenegger N."/>
            <person name="Mach R.L."/>
            <person name="Mach-Aigner A.R."/>
            <person name="Javad Rahimi M."/>
            <person name="Salim K.A."/>
            <person name="Chan C.M."/>
            <person name="Lim L.B.L."/>
            <person name="Cai F."/>
            <person name="Druzhinina I.S."/>
            <person name="U'Ren J.M."/>
            <person name="Derntl C."/>
        </authorList>
    </citation>
    <scope>NUCLEOTIDE SEQUENCE</scope>
    <source>
        <strain evidence="2">TUCIM 5799</strain>
    </source>
</reference>
<sequence>MAGRIHRVTMFKLPDAADQQKLIELYKTLAKNQTKDGKPYILSLNAGVAKDDPRSKGFTVVCKTDFASLDDMKYYDDKCEAHAALKASARSLGIQGGPEGIMTVYFEAGVSA</sequence>
<dbReference type="SUPFAM" id="SSF54909">
    <property type="entry name" value="Dimeric alpha+beta barrel"/>
    <property type="match status" value="1"/>
</dbReference>
<protein>
    <recommendedName>
        <fullName evidence="1">Stress-response A/B barrel domain-containing protein</fullName>
    </recommendedName>
</protein>
<feature type="domain" description="Stress-response A/B barrel" evidence="1">
    <location>
        <begin position="5"/>
        <end position="106"/>
    </location>
</feature>
<gene>
    <name evidence="2" type="ORF">JX265_008164</name>
</gene>
<comment type="caution">
    <text evidence="2">The sequence shown here is derived from an EMBL/GenBank/DDBJ whole genome shotgun (WGS) entry which is preliminary data.</text>
</comment>
<name>A0A9Q0AMD6_9PEZI</name>
<evidence type="ECO:0000259" key="1">
    <source>
        <dbReference type="PROSITE" id="PS51502"/>
    </source>
</evidence>
<dbReference type="Gene3D" id="3.30.70.100">
    <property type="match status" value="1"/>
</dbReference>
<dbReference type="Pfam" id="PF07876">
    <property type="entry name" value="Dabb"/>
    <property type="match status" value="1"/>
</dbReference>
<proteinExistence type="predicted"/>
<dbReference type="PROSITE" id="PS51502">
    <property type="entry name" value="S_R_A_B_BARREL"/>
    <property type="match status" value="1"/>
</dbReference>
<keyword evidence="3" id="KW-1185">Reference proteome</keyword>
<dbReference type="SMART" id="SM00886">
    <property type="entry name" value="Dabb"/>
    <property type="match status" value="1"/>
</dbReference>
<accession>A0A9Q0AMD6</accession>
<dbReference type="AlphaFoldDB" id="A0A9Q0AMD6"/>
<dbReference type="OrthoDB" id="3830014at2759"/>